<evidence type="ECO:0000256" key="3">
    <source>
        <dbReference type="ARBA" id="ARBA00023080"/>
    </source>
</evidence>
<dbReference type="NCBIfam" id="TIGR00172">
    <property type="entry name" value="maf"/>
    <property type="match status" value="1"/>
</dbReference>
<dbReference type="EC" id="3.6.1.9" evidence="4"/>
<comment type="similarity">
    <text evidence="4">Belongs to the Maf family. YhdE subfamily.</text>
</comment>
<dbReference type="RefSeq" id="WP_344828107.1">
    <property type="nucleotide sequence ID" value="NZ_BAABEZ010000024.1"/>
</dbReference>
<reference evidence="6" key="1">
    <citation type="journal article" date="2019" name="Int. J. Syst. Evol. Microbiol.">
        <title>The Global Catalogue of Microorganisms (GCM) 10K type strain sequencing project: providing services to taxonomists for standard genome sequencing and annotation.</title>
        <authorList>
            <consortium name="The Broad Institute Genomics Platform"/>
            <consortium name="The Broad Institute Genome Sequencing Center for Infectious Disease"/>
            <person name="Wu L."/>
            <person name="Ma J."/>
        </authorList>
    </citation>
    <scope>NUCLEOTIDE SEQUENCE [LARGE SCALE GENOMIC DNA]</scope>
    <source>
        <strain evidence="6">JCM 31921</strain>
    </source>
</reference>
<dbReference type="CDD" id="cd00555">
    <property type="entry name" value="Maf"/>
    <property type="match status" value="1"/>
</dbReference>
<feature type="active site" description="Proton acceptor" evidence="4">
    <location>
        <position position="69"/>
    </location>
</feature>
<keyword evidence="6" id="KW-1185">Reference proteome</keyword>
<dbReference type="PIRSF" id="PIRSF006305">
    <property type="entry name" value="Maf"/>
    <property type="match status" value="1"/>
</dbReference>
<dbReference type="Proteomes" id="UP001501410">
    <property type="component" value="Unassembled WGS sequence"/>
</dbReference>
<dbReference type="PANTHER" id="PTHR43213">
    <property type="entry name" value="BIFUNCTIONAL DTTP/UTP PYROPHOSPHATASE/METHYLTRANSFERASE PROTEIN-RELATED"/>
    <property type="match status" value="1"/>
</dbReference>
<gene>
    <name evidence="5" type="ORF">GCM10023092_26440</name>
</gene>
<keyword evidence="2 4" id="KW-0378">Hydrolase</keyword>
<evidence type="ECO:0000256" key="4">
    <source>
        <dbReference type="HAMAP-Rule" id="MF_00528"/>
    </source>
</evidence>
<dbReference type="InterPro" id="IPR029001">
    <property type="entry name" value="ITPase-like_fam"/>
</dbReference>
<accession>A0ABP8N1G8</accession>
<evidence type="ECO:0000313" key="5">
    <source>
        <dbReference type="EMBL" id="GAA4458303.1"/>
    </source>
</evidence>
<keyword evidence="3 4" id="KW-0546">Nucleotide metabolism</keyword>
<comment type="catalytic activity">
    <reaction evidence="4">
        <text>dTTP + H2O = dTMP + diphosphate + H(+)</text>
        <dbReference type="Rhea" id="RHEA:28534"/>
        <dbReference type="ChEBI" id="CHEBI:15377"/>
        <dbReference type="ChEBI" id="CHEBI:15378"/>
        <dbReference type="ChEBI" id="CHEBI:33019"/>
        <dbReference type="ChEBI" id="CHEBI:37568"/>
        <dbReference type="ChEBI" id="CHEBI:63528"/>
        <dbReference type="EC" id="3.6.1.9"/>
    </reaction>
</comment>
<feature type="site" description="Important for substrate specificity" evidence="4">
    <location>
        <position position="70"/>
    </location>
</feature>
<feature type="site" description="Important for substrate specificity" evidence="4">
    <location>
        <position position="157"/>
    </location>
</feature>
<dbReference type="Pfam" id="PF02545">
    <property type="entry name" value="Maf"/>
    <property type="match status" value="1"/>
</dbReference>
<keyword evidence="4" id="KW-0963">Cytoplasm</keyword>
<comment type="catalytic activity">
    <reaction evidence="4">
        <text>UTP + H2O = UMP + diphosphate + H(+)</text>
        <dbReference type="Rhea" id="RHEA:29395"/>
        <dbReference type="ChEBI" id="CHEBI:15377"/>
        <dbReference type="ChEBI" id="CHEBI:15378"/>
        <dbReference type="ChEBI" id="CHEBI:33019"/>
        <dbReference type="ChEBI" id="CHEBI:46398"/>
        <dbReference type="ChEBI" id="CHEBI:57865"/>
        <dbReference type="EC" id="3.6.1.9"/>
    </reaction>
</comment>
<sequence length="193" mass="21249">MRNIILASQSPRRKQLLEQAGISFTIVNPDVDETVTPGMLAEEVPAGLAHKKAQVVAAQHPDAVIIAADTVVLLGNDLLGDEILGKPVDSEDAIAMLERLSGRMHRVVTGVCICIDGHSHVFSSSTEVYFRQLTLPQIQKYIMDYKPFDKAGSYAIQEWIGLIGIEKIHGDYYNVMGLPVGELYRHLTRLGIL</sequence>
<comment type="caution">
    <text evidence="4">Lacks conserved residue(s) required for the propagation of feature annotation.</text>
</comment>
<organism evidence="5 6">
    <name type="scientific">Rurimicrobium arvi</name>
    <dbReference type="NCBI Taxonomy" id="2049916"/>
    <lineage>
        <taxon>Bacteria</taxon>
        <taxon>Pseudomonadati</taxon>
        <taxon>Bacteroidota</taxon>
        <taxon>Chitinophagia</taxon>
        <taxon>Chitinophagales</taxon>
        <taxon>Chitinophagaceae</taxon>
        <taxon>Rurimicrobium</taxon>
    </lineage>
</organism>
<dbReference type="PANTHER" id="PTHR43213:SF5">
    <property type="entry name" value="BIFUNCTIONAL DTTP_UTP PYROPHOSPHATASE_METHYLTRANSFERASE PROTEIN-RELATED"/>
    <property type="match status" value="1"/>
</dbReference>
<comment type="function">
    <text evidence="4">Nucleoside triphosphate pyrophosphatase that hydrolyzes dTTP and UTP. May have a dual role in cell division arrest and in preventing the incorporation of modified nucleotides into cellular nucleic acids.</text>
</comment>
<evidence type="ECO:0000256" key="2">
    <source>
        <dbReference type="ARBA" id="ARBA00022801"/>
    </source>
</evidence>
<dbReference type="InterPro" id="IPR003697">
    <property type="entry name" value="Maf-like"/>
</dbReference>
<name>A0ABP8N1G8_9BACT</name>
<dbReference type="HAMAP" id="MF_00528">
    <property type="entry name" value="Maf"/>
    <property type="match status" value="1"/>
</dbReference>
<protein>
    <recommendedName>
        <fullName evidence="4">dTTP/UTP pyrophosphatase</fullName>
        <shortName evidence="4">dTTPase/UTPase</shortName>
        <ecNumber evidence="4">3.6.1.9</ecNumber>
    </recommendedName>
    <alternativeName>
        <fullName evidence="4">Nucleoside triphosphate pyrophosphatase</fullName>
    </alternativeName>
    <alternativeName>
        <fullName evidence="4">Nucleotide pyrophosphatase</fullName>
        <shortName evidence="4">Nucleotide PPase</shortName>
    </alternativeName>
</protein>
<evidence type="ECO:0000256" key="1">
    <source>
        <dbReference type="ARBA" id="ARBA00001968"/>
    </source>
</evidence>
<comment type="cofactor">
    <cofactor evidence="1 4">
        <name>a divalent metal cation</name>
        <dbReference type="ChEBI" id="CHEBI:60240"/>
    </cofactor>
</comment>
<evidence type="ECO:0000313" key="6">
    <source>
        <dbReference type="Proteomes" id="UP001501410"/>
    </source>
</evidence>
<dbReference type="EMBL" id="BAABEZ010000024">
    <property type="protein sequence ID" value="GAA4458303.1"/>
    <property type="molecule type" value="Genomic_DNA"/>
</dbReference>
<comment type="caution">
    <text evidence="5">The sequence shown here is derived from an EMBL/GenBank/DDBJ whole genome shotgun (WGS) entry which is preliminary data.</text>
</comment>
<comment type="subcellular location">
    <subcellularLocation>
        <location evidence="4">Cytoplasm</location>
    </subcellularLocation>
</comment>
<dbReference type="Gene3D" id="3.90.950.10">
    <property type="match status" value="1"/>
</dbReference>
<proteinExistence type="inferred from homology"/>
<dbReference type="SUPFAM" id="SSF52972">
    <property type="entry name" value="ITPase-like"/>
    <property type="match status" value="1"/>
</dbReference>
<feature type="site" description="Important for substrate specificity" evidence="4">
    <location>
        <position position="12"/>
    </location>
</feature>